<protein>
    <submittedName>
        <fullName evidence="2">Uncharacterized protein</fullName>
    </submittedName>
</protein>
<dbReference type="EMBL" id="GL945431">
    <property type="protein sequence ID" value="EGO27610.1"/>
    <property type="molecule type" value="Genomic_DNA"/>
</dbReference>
<dbReference type="GeneID" id="18818214"/>
<dbReference type="OrthoDB" id="10057496at2759"/>
<dbReference type="RefSeq" id="XP_007315701.1">
    <property type="nucleotide sequence ID" value="XM_007315639.1"/>
</dbReference>
<proteinExistence type="predicted"/>
<evidence type="ECO:0000313" key="2">
    <source>
        <dbReference type="EMBL" id="EGO27610.1"/>
    </source>
</evidence>
<sequence length="142" mass="14998">MNVAEGGKTDLGTIEESAGSLSETHHDLSRSTGLLPASEERQNSESDEDSDEEEFVYPGTSVSSTNDADEPEPSTGEGEQSVIEEVQDATSFVYQPPIQTICHPSPAQLEALYAAASSGDLPLLQKLVQTALQGGDLEAFAL</sequence>
<feature type="compositionally biased region" description="Acidic residues" evidence="1">
    <location>
        <begin position="45"/>
        <end position="55"/>
    </location>
</feature>
<reference evidence="2" key="1">
    <citation type="submission" date="2011-04" db="EMBL/GenBank/DDBJ databases">
        <title>Evolution of plant cell wall degrading machinery underlies the functional diversity of forest fungi.</title>
        <authorList>
            <consortium name="US DOE Joint Genome Institute (JGI-PGF)"/>
            <person name="Eastwood D.C."/>
            <person name="Floudas D."/>
            <person name="Binder M."/>
            <person name="Majcherczyk A."/>
            <person name="Schneider P."/>
            <person name="Aerts A."/>
            <person name="Asiegbu F.O."/>
            <person name="Baker S.E."/>
            <person name="Barry K."/>
            <person name="Bendiksby M."/>
            <person name="Blumentritt M."/>
            <person name="Coutinho P.M."/>
            <person name="Cullen D."/>
            <person name="Cullen D."/>
            <person name="Gathman A."/>
            <person name="Goodell B."/>
            <person name="Henrissat B."/>
            <person name="Ihrmark K."/>
            <person name="Kauserud H."/>
            <person name="Kohler A."/>
            <person name="LaButti K."/>
            <person name="Lapidus A."/>
            <person name="Lavin J.L."/>
            <person name="Lee Y.-H."/>
            <person name="Lindquist E."/>
            <person name="Lilly W."/>
            <person name="Lucas S."/>
            <person name="Morin E."/>
            <person name="Murat C."/>
            <person name="Oguiza J.A."/>
            <person name="Park J."/>
            <person name="Pisabarro A.G."/>
            <person name="Riley R."/>
            <person name="Rosling A."/>
            <person name="Salamov A."/>
            <person name="Schmidt O."/>
            <person name="Schmutz J."/>
            <person name="Skrede I."/>
            <person name="Stenlid J."/>
            <person name="Wiebenga A."/>
            <person name="Xie X."/>
            <person name="Kues U."/>
            <person name="Hibbett D.S."/>
            <person name="Hoffmeister D."/>
            <person name="Hogberg N."/>
            <person name="Martin F."/>
            <person name="Grigoriev I.V."/>
            <person name="Watkinson S.C."/>
        </authorList>
    </citation>
    <scope>NUCLEOTIDE SEQUENCE</scope>
    <source>
        <strain evidence="2">S7.9</strain>
    </source>
</reference>
<dbReference type="Proteomes" id="UP000008064">
    <property type="component" value="Unassembled WGS sequence"/>
</dbReference>
<evidence type="ECO:0000256" key="1">
    <source>
        <dbReference type="SAM" id="MobiDB-lite"/>
    </source>
</evidence>
<feature type="non-terminal residue" evidence="2">
    <location>
        <position position="142"/>
    </location>
</feature>
<gene>
    <name evidence="2" type="ORF">SERLADRAFT_461395</name>
</gene>
<feature type="region of interest" description="Disordered" evidence="1">
    <location>
        <begin position="1"/>
        <end position="88"/>
    </location>
</feature>
<name>F8NNT8_SERL9</name>
<accession>F8NNT8</accession>
<organism>
    <name type="scientific">Serpula lacrymans var. lacrymans (strain S7.9)</name>
    <name type="common">Dry rot fungus</name>
    <dbReference type="NCBI Taxonomy" id="578457"/>
    <lineage>
        <taxon>Eukaryota</taxon>
        <taxon>Fungi</taxon>
        <taxon>Dikarya</taxon>
        <taxon>Basidiomycota</taxon>
        <taxon>Agaricomycotina</taxon>
        <taxon>Agaricomycetes</taxon>
        <taxon>Agaricomycetidae</taxon>
        <taxon>Boletales</taxon>
        <taxon>Coniophorineae</taxon>
        <taxon>Serpulaceae</taxon>
        <taxon>Serpula</taxon>
    </lineage>
</organism>
<dbReference type="AlphaFoldDB" id="F8NNT8"/>
<dbReference type="HOGENOM" id="CLU_1820495_0_0_1"/>
<dbReference type="KEGG" id="sla:SERLADRAFT_461395"/>